<protein>
    <submittedName>
        <fullName evidence="1">Cation efflux protein/ zinc transporter</fullName>
    </submittedName>
</protein>
<dbReference type="Proteomes" id="UP001056778">
    <property type="component" value="Chromosome 2"/>
</dbReference>
<name>A0ACB9TP16_HOLOL</name>
<organism evidence="1 2">
    <name type="scientific">Holotrichia oblita</name>
    <name type="common">Chafer beetle</name>
    <dbReference type="NCBI Taxonomy" id="644536"/>
    <lineage>
        <taxon>Eukaryota</taxon>
        <taxon>Metazoa</taxon>
        <taxon>Ecdysozoa</taxon>
        <taxon>Arthropoda</taxon>
        <taxon>Hexapoda</taxon>
        <taxon>Insecta</taxon>
        <taxon>Pterygota</taxon>
        <taxon>Neoptera</taxon>
        <taxon>Endopterygota</taxon>
        <taxon>Coleoptera</taxon>
        <taxon>Polyphaga</taxon>
        <taxon>Scarabaeiformia</taxon>
        <taxon>Scarabaeidae</taxon>
        <taxon>Melolonthinae</taxon>
        <taxon>Holotrichia</taxon>
    </lineage>
</organism>
<comment type="caution">
    <text evidence="1">The sequence shown here is derived from an EMBL/GenBank/DDBJ whole genome shotgun (WGS) entry which is preliminary data.</text>
</comment>
<evidence type="ECO:0000313" key="2">
    <source>
        <dbReference type="Proteomes" id="UP001056778"/>
    </source>
</evidence>
<evidence type="ECO:0000313" key="1">
    <source>
        <dbReference type="EMBL" id="KAI4468539.1"/>
    </source>
</evidence>
<accession>A0ACB9TP16</accession>
<reference evidence="1" key="1">
    <citation type="submission" date="2022-04" db="EMBL/GenBank/DDBJ databases">
        <title>Chromosome-scale genome assembly of Holotrichia oblita Faldermann.</title>
        <authorList>
            <person name="Rongchong L."/>
        </authorList>
    </citation>
    <scope>NUCLEOTIDE SEQUENCE</scope>
    <source>
        <strain evidence="1">81SQS9</strain>
    </source>
</reference>
<dbReference type="EMBL" id="CM043016">
    <property type="protein sequence ID" value="KAI4468539.1"/>
    <property type="molecule type" value="Genomic_DNA"/>
</dbReference>
<gene>
    <name evidence="1" type="ORF">MML48_2g00007863</name>
</gene>
<sequence length="559" mass="61207">MAPATRNRGGSKNSTNEATNKLSATNQLTKTGLSHSQSTNSLVPNEVSSPNTLNNSYIAMVSDSEDLKNTELDVTIHLRNKLAQTEFELMELREQKMNLANELESLEDKLAGKQLIIDNLHATIEKLTISLSNKQIVVNANTQTDLVISCEESTQSDLEMEIKDNVISNTIHQVGVDNGSQMKNLHIPVAVSSPGSSVRNLPRSNGLNQENLYAIMELYCEHHDSVFNDDDTFLLDDENTTAKQLECLKCSGSRTEKNENYSSVIQIEGKTWIQNKNGVITGMCCNERLNVNSDNLDSPEDSPLLTSIAELIGGYLAGSLAVMTDAAHLFSDLIGFFISIISIWIGRKPPSYKMTFGYHRAEVLGAFLSYVFSVMVIWILAGTFSILAVGRLIKGEYEIDANTMLIISSLGLLINLIMGVVLHGGLNHNHGHSHSSHLHSHEENINVRAAAAHIIGDIVQSAGVLLTALILKFAPEAKVLDPICTIVFAVIVVCATLTVAKDSFLILLESSHMHVGELIFTLRNINGVKHVHSVRSWRLAPGKNVVAAHLAVGMYIYVF</sequence>
<proteinExistence type="predicted"/>
<keyword evidence="2" id="KW-1185">Reference proteome</keyword>